<feature type="transmembrane region" description="Helical" evidence="1">
    <location>
        <begin position="17"/>
        <end position="39"/>
    </location>
</feature>
<keyword evidence="1" id="KW-1133">Transmembrane helix</keyword>
<proteinExistence type="predicted"/>
<evidence type="ECO:0000313" key="2">
    <source>
        <dbReference type="EMBL" id="JAT22683.1"/>
    </source>
</evidence>
<reference evidence="2" key="1">
    <citation type="submission" date="2015-11" db="EMBL/GenBank/DDBJ databases">
        <title>De novo transcriptome assembly of four potential Pierce s Disease insect vectors from Arizona vineyards.</title>
        <authorList>
            <person name="Tassone E.E."/>
        </authorList>
    </citation>
    <scope>NUCLEOTIDE SEQUENCE</scope>
</reference>
<protein>
    <submittedName>
        <fullName evidence="2">Uncharacterized protein</fullName>
    </submittedName>
</protein>
<dbReference type="AlphaFoldDB" id="A0A1B6LG41"/>
<evidence type="ECO:0000256" key="1">
    <source>
        <dbReference type="SAM" id="Phobius"/>
    </source>
</evidence>
<name>A0A1B6LG41_9HEMI</name>
<keyword evidence="1" id="KW-0812">Transmembrane</keyword>
<feature type="non-terminal residue" evidence="2">
    <location>
        <position position="1"/>
    </location>
</feature>
<dbReference type="EMBL" id="GEBQ01017294">
    <property type="protein sequence ID" value="JAT22683.1"/>
    <property type="molecule type" value="Transcribed_RNA"/>
</dbReference>
<gene>
    <name evidence="2" type="ORF">g.3373</name>
</gene>
<sequence>RAVYTVQSGVLLCDMELVYIVAVALILQTVASAQTTVYVKFLSPPHGYSHNLHVNSAEGIAVAREERIYTGNHRHPGLQQQFQRLENRFQPNRFQTHDQPSQYFYPKPYKPFEEYGPPPVHQPQTVQYHSSPTFGLSQHQSEVTYDPNLITGPQAAQYVGLLLSRGELFFHLIPHERLVLMNQQERIENRLTPHLLASIRPGHPFFYHR</sequence>
<accession>A0A1B6LG41</accession>
<organism evidence="2">
    <name type="scientific">Graphocephala atropunctata</name>
    <dbReference type="NCBI Taxonomy" id="36148"/>
    <lineage>
        <taxon>Eukaryota</taxon>
        <taxon>Metazoa</taxon>
        <taxon>Ecdysozoa</taxon>
        <taxon>Arthropoda</taxon>
        <taxon>Hexapoda</taxon>
        <taxon>Insecta</taxon>
        <taxon>Pterygota</taxon>
        <taxon>Neoptera</taxon>
        <taxon>Paraneoptera</taxon>
        <taxon>Hemiptera</taxon>
        <taxon>Auchenorrhyncha</taxon>
        <taxon>Membracoidea</taxon>
        <taxon>Cicadellidae</taxon>
        <taxon>Cicadellinae</taxon>
        <taxon>Cicadellini</taxon>
        <taxon>Graphocephala</taxon>
    </lineage>
</organism>
<keyword evidence="1" id="KW-0472">Membrane</keyword>